<evidence type="ECO:0000256" key="1">
    <source>
        <dbReference type="SAM" id="MobiDB-lite"/>
    </source>
</evidence>
<accession>A0A195DZ02</accession>
<dbReference type="Proteomes" id="UP000078492">
    <property type="component" value="Unassembled WGS sequence"/>
</dbReference>
<dbReference type="EMBL" id="KQ980044">
    <property type="protein sequence ID" value="KYN18098.1"/>
    <property type="molecule type" value="Genomic_DNA"/>
</dbReference>
<name>A0A195DZ02_9HYME</name>
<evidence type="ECO:0000313" key="2">
    <source>
        <dbReference type="EMBL" id="KYN18098.1"/>
    </source>
</evidence>
<feature type="non-terminal residue" evidence="2">
    <location>
        <position position="1"/>
    </location>
</feature>
<gene>
    <name evidence="2" type="ORF">ALC57_09606</name>
</gene>
<evidence type="ECO:0000313" key="3">
    <source>
        <dbReference type="Proteomes" id="UP000078492"/>
    </source>
</evidence>
<sequence>LYHKISTDEVPQHDKCPSGADSWCSWQKAKASDSLHEYQHKTPLSQEIFNILKPVYEDLSRDIVNITANIATYTFNDGLSRLMEIMQMLQITVGHNCYNFCVEADAHRVKAAERSLTDVAKDARSSRKAEEEENINVEGQLYGPGIAE</sequence>
<feature type="region of interest" description="Disordered" evidence="1">
    <location>
        <begin position="123"/>
        <end position="148"/>
    </location>
</feature>
<protein>
    <submittedName>
        <fullName evidence="2">Uncharacterized protein</fullName>
    </submittedName>
</protein>
<organism evidence="2 3">
    <name type="scientific">Trachymyrmex cornetzi</name>
    <dbReference type="NCBI Taxonomy" id="471704"/>
    <lineage>
        <taxon>Eukaryota</taxon>
        <taxon>Metazoa</taxon>
        <taxon>Ecdysozoa</taxon>
        <taxon>Arthropoda</taxon>
        <taxon>Hexapoda</taxon>
        <taxon>Insecta</taxon>
        <taxon>Pterygota</taxon>
        <taxon>Neoptera</taxon>
        <taxon>Endopterygota</taxon>
        <taxon>Hymenoptera</taxon>
        <taxon>Apocrita</taxon>
        <taxon>Aculeata</taxon>
        <taxon>Formicoidea</taxon>
        <taxon>Formicidae</taxon>
        <taxon>Myrmicinae</taxon>
        <taxon>Trachymyrmex</taxon>
    </lineage>
</organism>
<dbReference type="AlphaFoldDB" id="A0A195DZ02"/>
<proteinExistence type="predicted"/>
<keyword evidence="3" id="KW-1185">Reference proteome</keyword>
<reference evidence="2 3" key="1">
    <citation type="submission" date="2015-09" db="EMBL/GenBank/DDBJ databases">
        <title>Trachymyrmex cornetzi WGS genome.</title>
        <authorList>
            <person name="Nygaard S."/>
            <person name="Hu H."/>
            <person name="Boomsma J."/>
            <person name="Zhang G."/>
        </authorList>
    </citation>
    <scope>NUCLEOTIDE SEQUENCE [LARGE SCALE GENOMIC DNA]</scope>
    <source>
        <strain evidence="2">Tcor2-1</strain>
        <tissue evidence="2">Whole body</tissue>
    </source>
</reference>